<evidence type="ECO:0000256" key="5">
    <source>
        <dbReference type="ARBA" id="ARBA00022989"/>
    </source>
</evidence>
<accession>A0ABQ4BG28</accession>
<evidence type="ECO:0000256" key="4">
    <source>
        <dbReference type="ARBA" id="ARBA00022692"/>
    </source>
</evidence>
<dbReference type="EMBL" id="BOMS01000090">
    <property type="protein sequence ID" value="GIE69636.1"/>
    <property type="molecule type" value="Genomic_DNA"/>
</dbReference>
<comment type="subcellular location">
    <subcellularLocation>
        <location evidence="1">Cell membrane</location>
        <topology evidence="1">Multi-pass membrane protein</topology>
    </subcellularLocation>
</comment>
<dbReference type="PANTHER" id="PTHR42709:SF6">
    <property type="entry name" value="UNDECAPRENYL PHOSPHATE TRANSPORTER A"/>
    <property type="match status" value="1"/>
</dbReference>
<evidence type="ECO:0000256" key="6">
    <source>
        <dbReference type="ARBA" id="ARBA00023136"/>
    </source>
</evidence>
<protein>
    <recommendedName>
        <fullName evidence="9">VTT domain-containing protein</fullName>
    </recommendedName>
</protein>
<sequence>MLVIRTVVAWIDQRGLRMLDHLMPLLTSPWLYVIVFVSVAIDGFFPVVPSEAVLIGAAALSATGSPHVAGLAAAAMSGGVAGDRISYLIGRRIARRDPTRRPGSPADSKAARARAKAKQALLRHDGAAILVGRFLPYGRAATTVTSGVVRLPMRRFQLFSALASVAWAIYVIALGRLGGAVFAHSPLLGALAGMLLGVVLAAVCGVVEKRRKHRPGGWPPGVSRGHGDTPESQPGPEVRRGPGQSGDRELVTGGCDPH</sequence>
<dbReference type="Proteomes" id="UP000624709">
    <property type="component" value="Unassembled WGS sequence"/>
</dbReference>
<gene>
    <name evidence="10" type="ORF">Apa02nite_057440</name>
</gene>
<feature type="transmembrane region" description="Helical" evidence="8">
    <location>
        <begin position="21"/>
        <end position="41"/>
    </location>
</feature>
<feature type="transmembrane region" description="Helical" evidence="8">
    <location>
        <begin position="187"/>
        <end position="207"/>
    </location>
</feature>
<keyword evidence="11" id="KW-1185">Reference proteome</keyword>
<feature type="transmembrane region" description="Helical" evidence="8">
    <location>
        <begin position="156"/>
        <end position="175"/>
    </location>
</feature>
<dbReference type="PANTHER" id="PTHR42709">
    <property type="entry name" value="ALKALINE PHOSPHATASE LIKE PROTEIN"/>
    <property type="match status" value="1"/>
</dbReference>
<proteinExistence type="inferred from homology"/>
<evidence type="ECO:0000256" key="3">
    <source>
        <dbReference type="ARBA" id="ARBA00022475"/>
    </source>
</evidence>
<evidence type="ECO:0000256" key="2">
    <source>
        <dbReference type="ARBA" id="ARBA00010792"/>
    </source>
</evidence>
<organism evidence="10 11">
    <name type="scientific">Actinoplanes palleronii</name>
    <dbReference type="NCBI Taxonomy" id="113570"/>
    <lineage>
        <taxon>Bacteria</taxon>
        <taxon>Bacillati</taxon>
        <taxon>Actinomycetota</taxon>
        <taxon>Actinomycetes</taxon>
        <taxon>Micromonosporales</taxon>
        <taxon>Micromonosporaceae</taxon>
        <taxon>Actinoplanes</taxon>
    </lineage>
</organism>
<keyword evidence="5 8" id="KW-1133">Transmembrane helix</keyword>
<feature type="domain" description="VTT" evidence="9">
    <location>
        <begin position="48"/>
        <end position="176"/>
    </location>
</feature>
<comment type="similarity">
    <text evidence="2">Belongs to the DedA family.</text>
</comment>
<dbReference type="InterPro" id="IPR051311">
    <property type="entry name" value="DedA_domain"/>
</dbReference>
<comment type="caution">
    <text evidence="10">The sequence shown here is derived from an EMBL/GenBank/DDBJ whole genome shotgun (WGS) entry which is preliminary data.</text>
</comment>
<evidence type="ECO:0000256" key="8">
    <source>
        <dbReference type="SAM" id="Phobius"/>
    </source>
</evidence>
<feature type="transmembrane region" description="Helical" evidence="8">
    <location>
        <begin position="53"/>
        <end position="82"/>
    </location>
</feature>
<evidence type="ECO:0000259" key="9">
    <source>
        <dbReference type="Pfam" id="PF09335"/>
    </source>
</evidence>
<evidence type="ECO:0000256" key="7">
    <source>
        <dbReference type="SAM" id="MobiDB-lite"/>
    </source>
</evidence>
<evidence type="ECO:0000313" key="11">
    <source>
        <dbReference type="Proteomes" id="UP000624709"/>
    </source>
</evidence>
<dbReference type="Pfam" id="PF09335">
    <property type="entry name" value="VTT_dom"/>
    <property type="match status" value="1"/>
</dbReference>
<keyword evidence="3" id="KW-1003">Cell membrane</keyword>
<reference evidence="10 11" key="1">
    <citation type="submission" date="2021-01" db="EMBL/GenBank/DDBJ databases">
        <title>Whole genome shotgun sequence of Actinoplanes palleronii NBRC 14916.</title>
        <authorList>
            <person name="Komaki H."/>
            <person name="Tamura T."/>
        </authorList>
    </citation>
    <scope>NUCLEOTIDE SEQUENCE [LARGE SCALE GENOMIC DNA]</scope>
    <source>
        <strain evidence="10 11">NBRC 14916</strain>
    </source>
</reference>
<feature type="region of interest" description="Disordered" evidence="7">
    <location>
        <begin position="211"/>
        <end position="258"/>
    </location>
</feature>
<evidence type="ECO:0000313" key="10">
    <source>
        <dbReference type="EMBL" id="GIE69636.1"/>
    </source>
</evidence>
<keyword evidence="4 8" id="KW-0812">Transmembrane</keyword>
<keyword evidence="6 8" id="KW-0472">Membrane</keyword>
<evidence type="ECO:0000256" key="1">
    <source>
        <dbReference type="ARBA" id="ARBA00004651"/>
    </source>
</evidence>
<dbReference type="InterPro" id="IPR032816">
    <property type="entry name" value="VTT_dom"/>
</dbReference>
<name>A0ABQ4BG28_9ACTN</name>